<dbReference type="PRINTS" id="PR00080">
    <property type="entry name" value="SDRFAMILY"/>
</dbReference>
<dbReference type="Gene3D" id="3.40.50.720">
    <property type="entry name" value="NAD(P)-binding Rossmann-like Domain"/>
    <property type="match status" value="1"/>
</dbReference>
<dbReference type="PRINTS" id="PR00081">
    <property type="entry name" value="GDHRDH"/>
</dbReference>
<dbReference type="PANTHER" id="PTHR24322:SF736">
    <property type="entry name" value="RETINOL DEHYDROGENASE 10"/>
    <property type="match status" value="1"/>
</dbReference>
<keyword evidence="6" id="KW-1185">Reference proteome</keyword>
<dbReference type="RefSeq" id="XP_023624214.1">
    <property type="nucleotide sequence ID" value="XM_023768446.1"/>
</dbReference>
<reference evidence="5 6" key="1">
    <citation type="submission" date="2016-03" db="EMBL/GenBank/DDBJ databases">
        <authorList>
            <person name="Ploux O."/>
        </authorList>
    </citation>
    <scope>NUCLEOTIDE SEQUENCE [LARGE SCALE GENOMIC DNA]</scope>
    <source>
        <strain evidence="5 6">URUG2</strain>
    </source>
</reference>
<evidence type="ECO:0000313" key="5">
    <source>
        <dbReference type="EMBL" id="CZT17321.1"/>
    </source>
</evidence>
<keyword evidence="3" id="KW-0560">Oxidoreductase</keyword>
<dbReference type="SUPFAM" id="SSF51735">
    <property type="entry name" value="NAD(P)-binding Rossmann-fold domains"/>
    <property type="match status" value="1"/>
</dbReference>
<organism evidence="5 6">
    <name type="scientific">Ramularia collo-cygni</name>
    <dbReference type="NCBI Taxonomy" id="112498"/>
    <lineage>
        <taxon>Eukaryota</taxon>
        <taxon>Fungi</taxon>
        <taxon>Dikarya</taxon>
        <taxon>Ascomycota</taxon>
        <taxon>Pezizomycotina</taxon>
        <taxon>Dothideomycetes</taxon>
        <taxon>Dothideomycetidae</taxon>
        <taxon>Mycosphaerellales</taxon>
        <taxon>Mycosphaerellaceae</taxon>
        <taxon>Ramularia</taxon>
    </lineage>
</organism>
<proteinExistence type="inferred from homology"/>
<dbReference type="GO" id="GO:0016616">
    <property type="term" value="F:oxidoreductase activity, acting on the CH-OH group of donors, NAD or NADP as acceptor"/>
    <property type="evidence" value="ECO:0007669"/>
    <property type="project" value="TreeGrafter"/>
</dbReference>
<name>A0A2D3UPK2_9PEZI</name>
<keyword evidence="2" id="KW-0521">NADP</keyword>
<dbReference type="GeneID" id="35598362"/>
<dbReference type="Pfam" id="PF00106">
    <property type="entry name" value="adh_short"/>
    <property type="match status" value="1"/>
</dbReference>
<evidence type="ECO:0000256" key="2">
    <source>
        <dbReference type="ARBA" id="ARBA00022857"/>
    </source>
</evidence>
<dbReference type="InterPro" id="IPR036291">
    <property type="entry name" value="NAD(P)-bd_dom_sf"/>
</dbReference>
<gene>
    <name evidence="5" type="ORF">RCC_03155</name>
</gene>
<protein>
    <submittedName>
        <fullName evidence="5">Related to a retinal short-chain dehydrogenase/reductase</fullName>
    </submittedName>
</protein>
<evidence type="ECO:0000256" key="1">
    <source>
        <dbReference type="ARBA" id="ARBA00006484"/>
    </source>
</evidence>
<dbReference type="Proteomes" id="UP000225277">
    <property type="component" value="Unassembled WGS sequence"/>
</dbReference>
<accession>A0A2D3UPK2</accession>
<dbReference type="EMBL" id="FJUY01000004">
    <property type="protein sequence ID" value="CZT17321.1"/>
    <property type="molecule type" value="Genomic_DNA"/>
</dbReference>
<evidence type="ECO:0000256" key="3">
    <source>
        <dbReference type="ARBA" id="ARBA00023002"/>
    </source>
</evidence>
<sequence length="244" mass="26243">MRGVSVAVLDVVSPREEIEGQAKIQHYICDVGDVTAVERVAKQIEKDLGPPTILINNAGIVNGKTMWDLTTKDIQRNFHVNLISHFNTIRTFLPSLLASETGGTIVTVASVLGKLGAGNLTDYSASKAGLIAMHTSLRAELSSASAPEGAENIRMVLVTPGQLSTQLFAALDTPTNFFGPVVETVELAREIVRMVDAGESGEISMPLYTRWVEWNSILPASVQKLLRMISGIDQAMGKAVSKKV</sequence>
<dbReference type="PROSITE" id="PS00061">
    <property type="entry name" value="ADH_SHORT"/>
    <property type="match status" value="1"/>
</dbReference>
<dbReference type="InterPro" id="IPR020904">
    <property type="entry name" value="Sc_DH/Rdtase_CS"/>
</dbReference>
<comment type="similarity">
    <text evidence="1 4">Belongs to the short-chain dehydrogenases/reductases (SDR) family.</text>
</comment>
<evidence type="ECO:0000256" key="4">
    <source>
        <dbReference type="RuleBase" id="RU000363"/>
    </source>
</evidence>
<dbReference type="PANTHER" id="PTHR24322">
    <property type="entry name" value="PKSB"/>
    <property type="match status" value="1"/>
</dbReference>
<dbReference type="InterPro" id="IPR002347">
    <property type="entry name" value="SDR_fam"/>
</dbReference>
<dbReference type="STRING" id="112498.A0A2D3UPK2"/>
<dbReference type="AlphaFoldDB" id="A0A2D3UPK2"/>
<dbReference type="OrthoDB" id="5840532at2759"/>
<evidence type="ECO:0000313" key="6">
    <source>
        <dbReference type="Proteomes" id="UP000225277"/>
    </source>
</evidence>